<accession>A0ABU7WCZ8</accession>
<sequence length="86" mass="9501">MSEPASTGNPASEVAPRPHAHLIVAELKTQVRRRTAAGRRDLVWSVNVGHIDDATLDEAMAAMARIGCRGSWEREFGFVAHYTLTW</sequence>
<dbReference type="RefSeq" id="WP_332077568.1">
    <property type="nucleotide sequence ID" value="NZ_JAZHBM010000001.1"/>
</dbReference>
<protein>
    <submittedName>
        <fullName evidence="1">Uncharacterized protein</fullName>
    </submittedName>
</protein>
<reference evidence="1 2" key="1">
    <citation type="submission" date="2024-01" db="EMBL/GenBank/DDBJ databases">
        <title>Novel species of the genus Luteimonas isolated from rivers.</title>
        <authorList>
            <person name="Lu H."/>
        </authorList>
    </citation>
    <scope>NUCLEOTIDE SEQUENCE [LARGE SCALE GENOMIC DNA]</scope>
    <source>
        <strain evidence="1 2">SMYT11W</strain>
    </source>
</reference>
<keyword evidence="2" id="KW-1185">Reference proteome</keyword>
<evidence type="ECO:0000313" key="2">
    <source>
        <dbReference type="Proteomes" id="UP001358324"/>
    </source>
</evidence>
<comment type="caution">
    <text evidence="1">The sequence shown here is derived from an EMBL/GenBank/DDBJ whole genome shotgun (WGS) entry which is preliminary data.</text>
</comment>
<dbReference type="Proteomes" id="UP001358324">
    <property type="component" value="Unassembled WGS sequence"/>
</dbReference>
<evidence type="ECO:0000313" key="1">
    <source>
        <dbReference type="EMBL" id="MEF3081854.1"/>
    </source>
</evidence>
<dbReference type="EMBL" id="JAZHBM010000001">
    <property type="protein sequence ID" value="MEF3081854.1"/>
    <property type="molecule type" value="Genomic_DNA"/>
</dbReference>
<proteinExistence type="predicted"/>
<organism evidence="1 2">
    <name type="scientific">Luteimonas flava</name>
    <dbReference type="NCBI Taxonomy" id="3115822"/>
    <lineage>
        <taxon>Bacteria</taxon>
        <taxon>Pseudomonadati</taxon>
        <taxon>Pseudomonadota</taxon>
        <taxon>Gammaproteobacteria</taxon>
        <taxon>Lysobacterales</taxon>
        <taxon>Lysobacteraceae</taxon>
        <taxon>Luteimonas</taxon>
    </lineage>
</organism>
<name>A0ABU7WCZ8_9GAMM</name>
<gene>
    <name evidence="1" type="ORF">V3391_06460</name>
</gene>